<evidence type="ECO:0000256" key="2">
    <source>
        <dbReference type="ARBA" id="ARBA00022692"/>
    </source>
</evidence>
<feature type="domain" description="Major facilitator superfamily (MFS) profile" evidence="6">
    <location>
        <begin position="1"/>
        <end position="327"/>
    </location>
</feature>
<feature type="transmembrane region" description="Helical" evidence="5">
    <location>
        <begin position="34"/>
        <end position="55"/>
    </location>
</feature>
<evidence type="ECO:0000259" key="6">
    <source>
        <dbReference type="PROSITE" id="PS50850"/>
    </source>
</evidence>
<feature type="transmembrane region" description="Helical" evidence="5">
    <location>
        <begin position="242"/>
        <end position="264"/>
    </location>
</feature>
<feature type="transmembrane region" description="Helical" evidence="5">
    <location>
        <begin position="219"/>
        <end position="236"/>
    </location>
</feature>
<comment type="caution">
    <text evidence="7">The sequence shown here is derived from an EMBL/GenBank/DDBJ whole genome shotgun (WGS) entry which is preliminary data.</text>
</comment>
<keyword evidence="2 5" id="KW-0812">Transmembrane</keyword>
<feature type="transmembrane region" description="Helical" evidence="5">
    <location>
        <begin position="302"/>
        <end position="325"/>
    </location>
</feature>
<feature type="transmembrane region" description="Helical" evidence="5">
    <location>
        <begin position="61"/>
        <end position="80"/>
    </location>
</feature>
<evidence type="ECO:0000313" key="7">
    <source>
        <dbReference type="EMBL" id="KAH0568655.1"/>
    </source>
</evidence>
<dbReference type="Gene3D" id="1.20.1250.20">
    <property type="entry name" value="MFS general substrate transporter like domains"/>
    <property type="match status" value="1"/>
</dbReference>
<keyword evidence="8" id="KW-1185">Reference proteome</keyword>
<evidence type="ECO:0000256" key="1">
    <source>
        <dbReference type="ARBA" id="ARBA00004141"/>
    </source>
</evidence>
<accession>A0AAV7J6L6</accession>
<organism evidence="7 8">
    <name type="scientific">Cotesia glomerata</name>
    <name type="common">Lepidopteran parasitic wasp</name>
    <name type="synonym">Apanteles glomeratus</name>
    <dbReference type="NCBI Taxonomy" id="32391"/>
    <lineage>
        <taxon>Eukaryota</taxon>
        <taxon>Metazoa</taxon>
        <taxon>Ecdysozoa</taxon>
        <taxon>Arthropoda</taxon>
        <taxon>Hexapoda</taxon>
        <taxon>Insecta</taxon>
        <taxon>Pterygota</taxon>
        <taxon>Neoptera</taxon>
        <taxon>Endopterygota</taxon>
        <taxon>Hymenoptera</taxon>
        <taxon>Apocrita</taxon>
        <taxon>Ichneumonoidea</taxon>
        <taxon>Braconidae</taxon>
        <taxon>Microgastrinae</taxon>
        <taxon>Cotesia</taxon>
    </lineage>
</organism>
<comment type="subcellular location">
    <subcellularLocation>
        <location evidence="1">Membrane</location>
        <topology evidence="1">Multi-pass membrane protein</topology>
    </subcellularLocation>
</comment>
<reference evidence="7 8" key="1">
    <citation type="journal article" date="2021" name="J. Hered.">
        <title>A chromosome-level genome assembly of the parasitoid wasp, Cotesia glomerata (Hymenoptera: Braconidae).</title>
        <authorList>
            <person name="Pinto B.J."/>
            <person name="Weis J.J."/>
            <person name="Gamble T."/>
            <person name="Ode P.J."/>
            <person name="Paul R."/>
            <person name="Zaspel J.M."/>
        </authorList>
    </citation>
    <scope>NUCLEOTIDE SEQUENCE [LARGE SCALE GENOMIC DNA]</scope>
    <source>
        <strain evidence="7">CgM1</strain>
    </source>
</reference>
<dbReference type="Pfam" id="PF00083">
    <property type="entry name" value="Sugar_tr"/>
    <property type="match status" value="1"/>
</dbReference>
<evidence type="ECO:0000256" key="5">
    <source>
        <dbReference type="SAM" id="Phobius"/>
    </source>
</evidence>
<dbReference type="PROSITE" id="PS50850">
    <property type="entry name" value="MFS"/>
    <property type="match status" value="1"/>
</dbReference>
<evidence type="ECO:0000256" key="4">
    <source>
        <dbReference type="ARBA" id="ARBA00023136"/>
    </source>
</evidence>
<gene>
    <name evidence="7" type="ORF">KQX54_021343</name>
</gene>
<keyword evidence="3 5" id="KW-1133">Transmembrane helix</keyword>
<dbReference type="InterPro" id="IPR005828">
    <property type="entry name" value="MFS_sugar_transport-like"/>
</dbReference>
<feature type="transmembrane region" description="Helical" evidence="5">
    <location>
        <begin position="160"/>
        <end position="182"/>
    </location>
</feature>
<dbReference type="GO" id="GO:0016020">
    <property type="term" value="C:membrane"/>
    <property type="evidence" value="ECO:0007669"/>
    <property type="project" value="UniProtKB-SubCell"/>
</dbReference>
<proteinExistence type="predicted"/>
<feature type="transmembrane region" description="Helical" evidence="5">
    <location>
        <begin position="276"/>
        <end position="296"/>
    </location>
</feature>
<dbReference type="PANTHER" id="PTHR24064">
    <property type="entry name" value="SOLUTE CARRIER FAMILY 22 MEMBER"/>
    <property type="match status" value="1"/>
</dbReference>
<dbReference type="PROSITE" id="PS00217">
    <property type="entry name" value="SUGAR_TRANSPORT_2"/>
    <property type="match status" value="1"/>
</dbReference>
<feature type="transmembrane region" description="Helical" evidence="5">
    <location>
        <begin position="6"/>
        <end position="22"/>
    </location>
</feature>
<dbReference type="AlphaFoldDB" id="A0AAV7J6L6"/>
<feature type="transmembrane region" description="Helical" evidence="5">
    <location>
        <begin position="188"/>
        <end position="212"/>
    </location>
</feature>
<dbReference type="Proteomes" id="UP000826195">
    <property type="component" value="Unassembled WGS sequence"/>
</dbReference>
<dbReference type="InterPro" id="IPR005829">
    <property type="entry name" value="Sugar_transporter_CS"/>
</dbReference>
<dbReference type="InterPro" id="IPR020846">
    <property type="entry name" value="MFS_dom"/>
</dbReference>
<name>A0AAV7J6L6_COTGL</name>
<dbReference type="InterPro" id="IPR036259">
    <property type="entry name" value="MFS_trans_sf"/>
</dbReference>
<dbReference type="EMBL" id="JAHXZJ010000001">
    <property type="protein sequence ID" value="KAH0568655.1"/>
    <property type="molecule type" value="Genomic_DNA"/>
</dbReference>
<protein>
    <recommendedName>
        <fullName evidence="6">Major facilitator superfamily (MFS) profile domain-containing protein</fullName>
    </recommendedName>
</protein>
<evidence type="ECO:0000256" key="3">
    <source>
        <dbReference type="ARBA" id="ARBA00022989"/>
    </source>
</evidence>
<evidence type="ECO:0000313" key="8">
    <source>
        <dbReference type="Proteomes" id="UP000826195"/>
    </source>
</evidence>
<dbReference type="GO" id="GO:0022857">
    <property type="term" value="F:transmembrane transporter activity"/>
    <property type="evidence" value="ECO:0007669"/>
    <property type="project" value="InterPro"/>
</dbReference>
<sequence>MFFKLITGICVGAMYSSAYTLLSEVTVDTRRKVLGTTVDILYPVGTVTVLSIAYFITEWRYLQITLSLFTIPISILIWFIPESPRWLISQNYHVKAQKILDKYNEVSIKSSHTTANSTFLLQPQLEESTTSNNKEKKSIKQYFGSMNILFSDSILRRKILIMYFSFFVSILVGYCLIFSIDTFDTNRYIYMAITASTEILALLTVPVILLFLSCKRAAITIYWIASICMLLIIEIPRANINVIIGMTLLSKFFLSACCTTNMLLSSELFPPHVRNSAFGTSLVIAQIGTMSAPYVVGLLGGVAPWVPTCLYGTLTLIAGFICCFIPL</sequence>
<dbReference type="SUPFAM" id="SSF103473">
    <property type="entry name" value="MFS general substrate transporter"/>
    <property type="match status" value="1"/>
</dbReference>
<keyword evidence="4 5" id="KW-0472">Membrane</keyword>